<feature type="signal peptide" evidence="1">
    <location>
        <begin position="1"/>
        <end position="17"/>
    </location>
</feature>
<reference evidence="3" key="1">
    <citation type="submission" date="2023-08" db="EMBL/GenBank/DDBJ databases">
        <authorList>
            <person name="Chen Y."/>
            <person name="Shah S."/>
            <person name="Dougan E. K."/>
            <person name="Thang M."/>
            <person name="Chan C."/>
        </authorList>
    </citation>
    <scope>NUCLEOTIDE SEQUENCE</scope>
</reference>
<accession>A0AA36J6Q6</accession>
<evidence type="ECO:0000256" key="1">
    <source>
        <dbReference type="SAM" id="SignalP"/>
    </source>
</evidence>
<dbReference type="Pfam" id="PF24325">
    <property type="entry name" value="DUF7495"/>
    <property type="match status" value="1"/>
</dbReference>
<name>A0AA36J6Q6_9DINO</name>
<feature type="chain" id="PRO_5041318966" description="DUF7495 domain-containing protein" evidence="1">
    <location>
        <begin position="18"/>
        <end position="617"/>
    </location>
</feature>
<organism evidence="3 4">
    <name type="scientific">Effrenium voratum</name>
    <dbReference type="NCBI Taxonomy" id="2562239"/>
    <lineage>
        <taxon>Eukaryota</taxon>
        <taxon>Sar</taxon>
        <taxon>Alveolata</taxon>
        <taxon>Dinophyceae</taxon>
        <taxon>Suessiales</taxon>
        <taxon>Symbiodiniaceae</taxon>
        <taxon>Effrenium</taxon>
    </lineage>
</organism>
<feature type="domain" description="DUF7495" evidence="2">
    <location>
        <begin position="229"/>
        <end position="343"/>
    </location>
</feature>
<dbReference type="InterPro" id="IPR055918">
    <property type="entry name" value="DUF7495"/>
</dbReference>
<dbReference type="PROSITE" id="PS50231">
    <property type="entry name" value="RICIN_B_LECTIN"/>
    <property type="match status" value="1"/>
</dbReference>
<comment type="caution">
    <text evidence="3">The sequence shown here is derived from an EMBL/GenBank/DDBJ whole genome shotgun (WGS) entry which is preliminary data.</text>
</comment>
<evidence type="ECO:0000313" key="3">
    <source>
        <dbReference type="EMBL" id="CAJ1399538.1"/>
    </source>
</evidence>
<gene>
    <name evidence="3" type="ORF">EVOR1521_LOCUS23052</name>
</gene>
<sequence>MTPLFTWLLLGLAETGASQGLANRVRANGTRANVVASPVAVSGVNVFRPVAAPGSCLWASADHGVSHHTLGHGPEWCGLSDGRVGLWHTKGGLWYVELLRASSNLYRLRSLRHPEMCFAMFTTECRRDVCNKDLKTLRLHLTTCIKGSHSSEQWTLHYLGGSKYTIQTAGLSKRCLHSTPKTSLTLSADCSTADLHHSSVWEIYNLAAEIPQAELTWIDHKVRPDVDFSRLTWQKAAELCQGFGADLCFRGDVCPNGADHPPAVGKWDFLQETVPSTSDLWAAYRVCQGPRPVAKMQNKWIQAGRWGLPPSTCITHQEADKSDPTWGPSDSPQTFRKAVACCANRRDTCEPPLLQGAWRPDMESEVNRLAKEAAGKRLADLDFAHRDKLMRAMMSLVGVGADQVEATLAECHELCKTMGDTSTAMLDAHVLQEQTETCRAPRRLQEVEERFSIIDARIEVQCKDALILIIADSASLMLSAMGLGSAVGRKLGRAWADSIFARLFGSEVFRQSFTLLMEAWHEGSLLASIKAVFQLLGGLYSGTGIQFWWKAVRLVFSWWDIVATMLNVVGQLLIWFSGAEFLEIGGEFLQFSSAVGVITEDVMSIKKNCPENLEFDP</sequence>
<dbReference type="AlphaFoldDB" id="A0AA36J6Q6"/>
<proteinExistence type="predicted"/>
<keyword evidence="4" id="KW-1185">Reference proteome</keyword>
<keyword evidence="1" id="KW-0732">Signal</keyword>
<dbReference type="Proteomes" id="UP001178507">
    <property type="component" value="Unassembled WGS sequence"/>
</dbReference>
<evidence type="ECO:0000313" key="4">
    <source>
        <dbReference type="Proteomes" id="UP001178507"/>
    </source>
</evidence>
<evidence type="ECO:0000259" key="2">
    <source>
        <dbReference type="Pfam" id="PF24325"/>
    </source>
</evidence>
<dbReference type="EMBL" id="CAUJNA010003339">
    <property type="protein sequence ID" value="CAJ1399538.1"/>
    <property type="molecule type" value="Genomic_DNA"/>
</dbReference>
<protein>
    <recommendedName>
        <fullName evidence="2">DUF7495 domain-containing protein</fullName>
    </recommendedName>
</protein>